<comment type="caution">
    <text evidence="1">The sequence shown here is derived from an EMBL/GenBank/DDBJ whole genome shotgun (WGS) entry which is preliminary data.</text>
</comment>
<evidence type="ECO:0000313" key="2">
    <source>
        <dbReference type="Proteomes" id="UP000305401"/>
    </source>
</evidence>
<organism evidence="1 2">
    <name type="scientific">Muribaculum caecicola</name>
    <dbReference type="NCBI Taxonomy" id="3038144"/>
    <lineage>
        <taxon>Bacteria</taxon>
        <taxon>Pseudomonadati</taxon>
        <taxon>Bacteroidota</taxon>
        <taxon>Bacteroidia</taxon>
        <taxon>Bacteroidales</taxon>
        <taxon>Muribaculaceae</taxon>
        <taxon>Muribaculum</taxon>
    </lineage>
</organism>
<accession>A0AC61S8T5</accession>
<dbReference type="Proteomes" id="UP000305401">
    <property type="component" value="Unassembled WGS sequence"/>
</dbReference>
<name>A0AC61S8T5_9BACT</name>
<reference evidence="1" key="1">
    <citation type="submission" date="2019-04" db="EMBL/GenBank/DDBJ databases">
        <title>Microbes associate with the intestines of laboratory mice.</title>
        <authorList>
            <person name="Navarre W."/>
            <person name="Wong E."/>
            <person name="Huang K.C."/>
            <person name="Tropini C."/>
            <person name="Ng K."/>
            <person name="Yu B."/>
        </authorList>
    </citation>
    <scope>NUCLEOTIDE SEQUENCE</scope>
    <source>
        <strain evidence="1">NM86_A22</strain>
    </source>
</reference>
<gene>
    <name evidence="1" type="ORF">E5990_00720</name>
</gene>
<protein>
    <submittedName>
        <fullName evidence="1">Patatin</fullName>
    </submittedName>
</protein>
<keyword evidence="2" id="KW-1185">Reference proteome</keyword>
<dbReference type="EMBL" id="SSTG01000003">
    <property type="protein sequence ID" value="THG55225.1"/>
    <property type="molecule type" value="Genomic_DNA"/>
</dbReference>
<evidence type="ECO:0000313" key="1">
    <source>
        <dbReference type="EMBL" id="THG55225.1"/>
    </source>
</evidence>
<proteinExistence type="predicted"/>
<sequence>MVQTRSTISRNCISVYLTRLSVLLTASFVSFAALAQQSVGLVLSGGGAKGIAHIGVIQALEDNDIPIDYITGTSMGAIVGGLYACGYTPGRMLDLINSKSFGYWSTGVIDPDYVYLYEKPDPVPRMATLNLNLKPGGSKTVLPSSLISPLPMNFAFMELFAAHTAQCGGDFNRLFVPFRCVASDVYNKHKIVCSSGSVGDAIRASMTFPLVFEPIELDSVLVYDGGIYDNFPVDVMRSDFAPDIMIGVDVSAPDKKPMRNDVLQQVEDMIIQNNDYSLPADEGIKIHVPVQQFGILDFDQYAEIYRIGYETAMGMMDSIKARVTSRMPVKTRQLRRAMFNSTEHYVTFDSVNVTGASQRQNEYLRYIFTRSTRDTLDMAEAKDAYYRAVTSGRLRNLVPKARWNRNDSTFTLNLKADIKNSFNLGFGGYLSSNSSSMMFASVGYNTLSFNSFSVEADGWVGQSYMAAAARARLSFATTIPSYLQFYGAVSRHKSYDRTPMFYNDRETLLTSSDLYGRFSYGIATGRCGKMEISAGGGRVSKRFYSNIKKNGEPKDRLTLDLAQLRLLYEYSNLNDITYPTAGSFLKLSAFGVIGQSVYYPENDKLYKQSDNGRKWLQAEVTVKKYWNINKNFSIGAQATTVASTQHMFNTYGATVAMLPAFSPTASTHCTYNPKLRAPQYTSVGIQPVWMPLPSFQVRGEFHLFQPWRMVKPVYTETSSVGPAGRYGDWFSDRSCLAEVQAVYSLPFARLSAYGNYITANGGRWNFGVSFGLFFLAPRFLQ</sequence>